<gene>
    <name evidence="1" type="ORF">G6M46_28055</name>
</gene>
<dbReference type="AlphaFoldDB" id="A0AA44FBJ4"/>
<reference evidence="1" key="1">
    <citation type="journal article" date="2020" name="Science">
        <title>Unexpected conservation and global transmission of agrobacterial virulence plasmids.</title>
        <authorList>
            <person name="Weisberg A.J."/>
            <person name="Davis E.W. 2nd"/>
            <person name="Tabima J."/>
            <person name="Belcher M.S."/>
            <person name="Miller M."/>
            <person name="Kuo C.H."/>
            <person name="Loper J.E."/>
            <person name="Grunwald N.J."/>
            <person name="Putnam M.L."/>
            <person name="Chang J.H."/>
        </authorList>
    </citation>
    <scope>NUCLEOTIDE SEQUENCE</scope>
    <source>
        <strain evidence="1">17-1853-1a</strain>
    </source>
</reference>
<dbReference type="Proteomes" id="UP000702952">
    <property type="component" value="Unassembled WGS sequence"/>
</dbReference>
<evidence type="ECO:0000313" key="2">
    <source>
        <dbReference type="Proteomes" id="UP000702952"/>
    </source>
</evidence>
<comment type="caution">
    <text evidence="1">The sequence shown here is derived from an EMBL/GenBank/DDBJ whole genome shotgun (WGS) entry which is preliminary data.</text>
</comment>
<sequence length="108" mass="12291">MEDACRQTRHQIDMIERQIIRKMTALIPSLVRQRSAYRRGRRLEPDAFLNRYRTNLAAITAERQPEIDALSRKLVRQEAAIAALRARAPLPGSVGQTGARADGDVRRL</sequence>
<dbReference type="EMBL" id="JAAMAY010000043">
    <property type="protein sequence ID" value="NTC31998.1"/>
    <property type="molecule type" value="Genomic_DNA"/>
</dbReference>
<proteinExistence type="predicted"/>
<evidence type="ECO:0000313" key="1">
    <source>
        <dbReference type="EMBL" id="NTC31998.1"/>
    </source>
</evidence>
<protein>
    <submittedName>
        <fullName evidence="1">Uncharacterized protein</fullName>
    </submittedName>
</protein>
<name>A0AA44FBJ4_AGRTU</name>
<accession>A0AA44FBJ4</accession>
<organism evidence="1 2">
    <name type="scientific">Agrobacterium tumefaciens</name>
    <dbReference type="NCBI Taxonomy" id="358"/>
    <lineage>
        <taxon>Bacteria</taxon>
        <taxon>Pseudomonadati</taxon>
        <taxon>Pseudomonadota</taxon>
        <taxon>Alphaproteobacteria</taxon>
        <taxon>Hyphomicrobiales</taxon>
        <taxon>Rhizobiaceae</taxon>
        <taxon>Rhizobium/Agrobacterium group</taxon>
        <taxon>Agrobacterium</taxon>
        <taxon>Agrobacterium tumefaciens complex</taxon>
    </lineage>
</organism>